<organism evidence="1 2">
    <name type="scientific">Agrobacterium phage Atu_ph07</name>
    <dbReference type="NCBI Taxonomy" id="2024264"/>
    <lineage>
        <taxon>Viruses</taxon>
        <taxon>Duplodnaviria</taxon>
        <taxon>Heunggongvirae</taxon>
        <taxon>Uroviricota</taxon>
        <taxon>Caudoviricetes</taxon>
        <taxon>Polybotosvirus</taxon>
        <taxon>Polybotosvirus Atuph07</taxon>
    </lineage>
</organism>
<reference evidence="1 2" key="1">
    <citation type="submission" date="2017-06" db="EMBL/GenBank/DDBJ databases">
        <authorList>
            <person name="Kim H.J."/>
            <person name="Triplett B.A."/>
        </authorList>
    </citation>
    <scope>NUCLEOTIDE SEQUENCE [LARGE SCALE GENOMIC DNA]</scope>
</reference>
<proteinExistence type="predicted"/>
<name>A0A2L0V086_9CAUD</name>
<dbReference type="KEGG" id="vg:40088441"/>
<dbReference type="Proteomes" id="UP000223025">
    <property type="component" value="Segment"/>
</dbReference>
<keyword evidence="2" id="KW-1185">Reference proteome</keyword>
<dbReference type="GeneID" id="40088441"/>
<dbReference type="EMBL" id="MF403008">
    <property type="protein sequence ID" value="AUZ95197.1"/>
    <property type="molecule type" value="Genomic_DNA"/>
</dbReference>
<sequence length="112" mass="13418">MQYFVDVMTIATFLNNDIRLSLGLQSHVKFERYVNNKNVIPIKHFKITSQRYDNILKYGVAIEDQHCAYMFFDKIFNLVYDRRDTLTFLYNGEFNMYFSCEKPLYDEIAPVC</sequence>
<evidence type="ECO:0000313" key="2">
    <source>
        <dbReference type="Proteomes" id="UP000223025"/>
    </source>
</evidence>
<evidence type="ECO:0000313" key="1">
    <source>
        <dbReference type="EMBL" id="AUZ95197.1"/>
    </source>
</evidence>
<dbReference type="RefSeq" id="YP_009612103.1">
    <property type="nucleotide sequence ID" value="NC_042013.1"/>
</dbReference>
<protein>
    <submittedName>
        <fullName evidence="1">Uncharacterized protein</fullName>
    </submittedName>
</protein>
<accession>A0A2L0V086</accession>